<dbReference type="Pfam" id="PF13392">
    <property type="entry name" value="HNH_3"/>
    <property type="match status" value="1"/>
</dbReference>
<name>A0A0F9F2S7_9ZZZZ</name>
<accession>A0A0F9F2S7</accession>
<reference evidence="2" key="1">
    <citation type="journal article" date="2015" name="Nature">
        <title>Complex archaea that bridge the gap between prokaryotes and eukaryotes.</title>
        <authorList>
            <person name="Spang A."/>
            <person name="Saw J.H."/>
            <person name="Jorgensen S.L."/>
            <person name="Zaremba-Niedzwiedzka K."/>
            <person name="Martijn J."/>
            <person name="Lind A.E."/>
            <person name="van Eijk R."/>
            <person name="Schleper C."/>
            <person name="Guy L."/>
            <person name="Ettema T.J."/>
        </authorList>
    </citation>
    <scope>NUCLEOTIDE SEQUENCE</scope>
</reference>
<proteinExistence type="predicted"/>
<dbReference type="AlphaFoldDB" id="A0A0F9F2S7"/>
<dbReference type="GO" id="GO:0004519">
    <property type="term" value="F:endonuclease activity"/>
    <property type="evidence" value="ECO:0007669"/>
    <property type="project" value="InterPro"/>
</dbReference>
<dbReference type="InterPro" id="IPR044930">
    <property type="entry name" value="Homing_endonuclease_His-Me"/>
</dbReference>
<dbReference type="SUPFAM" id="SSF54060">
    <property type="entry name" value="His-Me finger endonucleases"/>
    <property type="match status" value="1"/>
</dbReference>
<dbReference type="Gene3D" id="3.90.75.10">
    <property type="entry name" value="Homing Intron 3 (I-ppo) Encoded Endonuclease, Chain A"/>
    <property type="match status" value="1"/>
</dbReference>
<dbReference type="InterPro" id="IPR044925">
    <property type="entry name" value="His-Me_finger_sf"/>
</dbReference>
<comment type="caution">
    <text evidence="2">The sequence shown here is derived from an EMBL/GenBank/DDBJ whole genome shotgun (WGS) entry which is preliminary data.</text>
</comment>
<protein>
    <recommendedName>
        <fullName evidence="1">HNH nuclease domain-containing protein</fullName>
    </recommendedName>
</protein>
<dbReference type="EMBL" id="LAZR01022776">
    <property type="protein sequence ID" value="KKL80704.1"/>
    <property type="molecule type" value="Genomic_DNA"/>
</dbReference>
<feature type="domain" description="HNH nuclease" evidence="1">
    <location>
        <begin position="41"/>
        <end position="85"/>
    </location>
</feature>
<sequence length="132" mass="15101">MKTLQQRLNSKTYVQDGHLIWGGYLDRYGYGKMAVESKPLLTHRLAWEIAYGSIPEGIQVLHLCDTPPCILPWHLYLGTPADNMRDMARRKTSCVHGHPFDEANTYYAPNGGRHCRACAVCNTHRYRGRKGR</sequence>
<evidence type="ECO:0000313" key="2">
    <source>
        <dbReference type="EMBL" id="KKL80704.1"/>
    </source>
</evidence>
<organism evidence="2">
    <name type="scientific">marine sediment metagenome</name>
    <dbReference type="NCBI Taxonomy" id="412755"/>
    <lineage>
        <taxon>unclassified sequences</taxon>
        <taxon>metagenomes</taxon>
        <taxon>ecological metagenomes</taxon>
    </lineage>
</organism>
<gene>
    <name evidence="2" type="ORF">LCGC14_2002090</name>
</gene>
<dbReference type="InterPro" id="IPR003615">
    <property type="entry name" value="HNH_nuc"/>
</dbReference>
<evidence type="ECO:0000259" key="1">
    <source>
        <dbReference type="Pfam" id="PF13392"/>
    </source>
</evidence>